<proteinExistence type="predicted"/>
<evidence type="ECO:0000313" key="3">
    <source>
        <dbReference type="Proteomes" id="UP000664521"/>
    </source>
</evidence>
<evidence type="ECO:0000313" key="2">
    <source>
        <dbReference type="EMBL" id="CAF9917926.1"/>
    </source>
</evidence>
<comment type="caution">
    <text evidence="2">The sequence shown here is derived from an EMBL/GenBank/DDBJ whole genome shotgun (WGS) entry which is preliminary data.</text>
</comment>
<evidence type="ECO:0000256" key="1">
    <source>
        <dbReference type="SAM" id="MobiDB-lite"/>
    </source>
</evidence>
<sequence>MDSTYNFQEEAGSYILYVRDKLSPYELDSTPYVRGSTPPYDLEELNALYADEDENENVSMTVSGTNAQSTVHGANSESMVPGANAESGIMISEDDLMEVFDFEAEVDKAADVSGEAAHGLPSKAASPPTTQQQAITPRFVDPGVAPSPHSPFPPHPYLQSLPPSPYLQNRPAETSQPAGHHPPYPHSPHPSFSKQNRALSAHPSAPQAYHPAPHPGFINPHYPDPTPQHPTLPILNRHPSSTDSLHVFPPTPTGATTPHPILPSNHFASPSPNYMAGQHALATPVQRPPPGPVRTPTLDRLSPSASALDLTLPTPTAQALTSAAKRRGRPRKVVEMDEAPAVGEGKPKPKRVYRRRVKVTNEEGGKGGGKEGGKE</sequence>
<feature type="region of interest" description="Disordered" evidence="1">
    <location>
        <begin position="113"/>
        <end position="132"/>
    </location>
</feature>
<keyword evidence="3" id="KW-1185">Reference proteome</keyword>
<dbReference type="Proteomes" id="UP000664521">
    <property type="component" value="Unassembled WGS sequence"/>
</dbReference>
<feature type="region of interest" description="Disordered" evidence="1">
    <location>
        <begin position="305"/>
        <end position="375"/>
    </location>
</feature>
<protein>
    <submittedName>
        <fullName evidence="2">Uncharacterized protein</fullName>
    </submittedName>
</protein>
<organism evidence="2 3">
    <name type="scientific">Heterodermia speciosa</name>
    <dbReference type="NCBI Taxonomy" id="116794"/>
    <lineage>
        <taxon>Eukaryota</taxon>
        <taxon>Fungi</taxon>
        <taxon>Dikarya</taxon>
        <taxon>Ascomycota</taxon>
        <taxon>Pezizomycotina</taxon>
        <taxon>Lecanoromycetes</taxon>
        <taxon>OSLEUM clade</taxon>
        <taxon>Lecanoromycetidae</taxon>
        <taxon>Caliciales</taxon>
        <taxon>Physciaceae</taxon>
        <taxon>Heterodermia</taxon>
    </lineage>
</organism>
<gene>
    <name evidence="2" type="ORF">HETSPECPRED_003626</name>
</gene>
<feature type="region of interest" description="Disordered" evidence="1">
    <location>
        <begin position="139"/>
        <end position="276"/>
    </location>
</feature>
<feature type="compositionally biased region" description="Low complexity" evidence="1">
    <location>
        <begin position="305"/>
        <end position="323"/>
    </location>
</feature>
<accession>A0A8H3F4D0</accession>
<feature type="compositionally biased region" description="Basic residues" evidence="1">
    <location>
        <begin position="348"/>
        <end position="358"/>
    </location>
</feature>
<reference evidence="2" key="1">
    <citation type="submission" date="2021-03" db="EMBL/GenBank/DDBJ databases">
        <authorList>
            <person name="Tagirdzhanova G."/>
        </authorList>
    </citation>
    <scope>NUCLEOTIDE SEQUENCE</scope>
</reference>
<dbReference type="EMBL" id="CAJPDS010000020">
    <property type="protein sequence ID" value="CAF9917926.1"/>
    <property type="molecule type" value="Genomic_DNA"/>
</dbReference>
<dbReference type="AlphaFoldDB" id="A0A8H3F4D0"/>
<name>A0A8H3F4D0_9LECA</name>
<feature type="compositionally biased region" description="Basic and acidic residues" evidence="1">
    <location>
        <begin position="359"/>
        <end position="375"/>
    </location>
</feature>